<keyword evidence="3" id="KW-1185">Reference proteome</keyword>
<reference evidence="2" key="1">
    <citation type="journal article" date="2020" name="Nat. Commun.">
        <title>Large-scale genome sequencing of mycorrhizal fungi provides insights into the early evolution of symbiotic traits.</title>
        <authorList>
            <person name="Miyauchi S."/>
            <person name="Kiss E."/>
            <person name="Kuo A."/>
            <person name="Drula E."/>
            <person name="Kohler A."/>
            <person name="Sanchez-Garcia M."/>
            <person name="Morin E."/>
            <person name="Andreopoulos B."/>
            <person name="Barry K.W."/>
            <person name="Bonito G."/>
            <person name="Buee M."/>
            <person name="Carver A."/>
            <person name="Chen C."/>
            <person name="Cichocki N."/>
            <person name="Clum A."/>
            <person name="Culley D."/>
            <person name="Crous P.W."/>
            <person name="Fauchery L."/>
            <person name="Girlanda M."/>
            <person name="Hayes R.D."/>
            <person name="Keri Z."/>
            <person name="LaButti K."/>
            <person name="Lipzen A."/>
            <person name="Lombard V."/>
            <person name="Magnuson J."/>
            <person name="Maillard F."/>
            <person name="Murat C."/>
            <person name="Nolan M."/>
            <person name="Ohm R.A."/>
            <person name="Pangilinan J."/>
            <person name="Pereira M.F."/>
            <person name="Perotto S."/>
            <person name="Peter M."/>
            <person name="Pfister S."/>
            <person name="Riley R."/>
            <person name="Sitrit Y."/>
            <person name="Stielow J.B."/>
            <person name="Szollosi G."/>
            <person name="Zifcakova L."/>
            <person name="Stursova M."/>
            <person name="Spatafora J.W."/>
            <person name="Tedersoo L."/>
            <person name="Vaario L.M."/>
            <person name="Yamada A."/>
            <person name="Yan M."/>
            <person name="Wang P."/>
            <person name="Xu J."/>
            <person name="Bruns T."/>
            <person name="Baldrian P."/>
            <person name="Vilgalys R."/>
            <person name="Dunand C."/>
            <person name="Henrissat B."/>
            <person name="Grigoriev I.V."/>
            <person name="Hibbett D."/>
            <person name="Nagy L.G."/>
            <person name="Martin F.M."/>
        </authorList>
    </citation>
    <scope>NUCLEOTIDE SEQUENCE</scope>
    <source>
        <strain evidence="2">UP504</strain>
    </source>
</reference>
<sequence length="129" mass="13165">MFSVDTGITLVQCEVVRLTWTEGVPPYNVTVLDGQTVIESVASRANSLGYMVTPGPGSQLSFVLIDSTGTTSAGGPFLVVAGSDVCSTTQSSSSTSSSLSSSWSPSPSPHSLSAVKPVPRGGMCPLPAR</sequence>
<dbReference type="AlphaFoldDB" id="A0A9P6BCM2"/>
<feature type="compositionally biased region" description="Low complexity" evidence="1">
    <location>
        <begin position="87"/>
        <end position="113"/>
    </location>
</feature>
<feature type="region of interest" description="Disordered" evidence="1">
    <location>
        <begin position="87"/>
        <end position="129"/>
    </location>
</feature>
<dbReference type="Proteomes" id="UP000886523">
    <property type="component" value="Unassembled WGS sequence"/>
</dbReference>
<proteinExistence type="predicted"/>
<name>A0A9P6BCM2_9AGAM</name>
<accession>A0A9P6BCM2</accession>
<dbReference type="OrthoDB" id="3362246at2759"/>
<evidence type="ECO:0000313" key="3">
    <source>
        <dbReference type="Proteomes" id="UP000886523"/>
    </source>
</evidence>
<gene>
    <name evidence="2" type="ORF">BS47DRAFT_414020</name>
</gene>
<evidence type="ECO:0000313" key="2">
    <source>
        <dbReference type="EMBL" id="KAF9520905.1"/>
    </source>
</evidence>
<organism evidence="2 3">
    <name type="scientific">Hydnum rufescens UP504</name>
    <dbReference type="NCBI Taxonomy" id="1448309"/>
    <lineage>
        <taxon>Eukaryota</taxon>
        <taxon>Fungi</taxon>
        <taxon>Dikarya</taxon>
        <taxon>Basidiomycota</taxon>
        <taxon>Agaricomycotina</taxon>
        <taxon>Agaricomycetes</taxon>
        <taxon>Cantharellales</taxon>
        <taxon>Hydnaceae</taxon>
        <taxon>Hydnum</taxon>
    </lineage>
</organism>
<comment type="caution">
    <text evidence="2">The sequence shown here is derived from an EMBL/GenBank/DDBJ whole genome shotgun (WGS) entry which is preliminary data.</text>
</comment>
<dbReference type="EMBL" id="MU128910">
    <property type="protein sequence ID" value="KAF9520905.1"/>
    <property type="molecule type" value="Genomic_DNA"/>
</dbReference>
<evidence type="ECO:0000256" key="1">
    <source>
        <dbReference type="SAM" id="MobiDB-lite"/>
    </source>
</evidence>
<protein>
    <submittedName>
        <fullName evidence="2">Uncharacterized protein</fullName>
    </submittedName>
</protein>